<dbReference type="Gene3D" id="1.20.1270.180">
    <property type="match status" value="1"/>
</dbReference>
<comment type="caution">
    <text evidence="3">The sequence shown here is derived from an EMBL/GenBank/DDBJ whole genome shotgun (WGS) entry which is preliminary data.</text>
</comment>
<evidence type="ECO:0000313" key="3">
    <source>
        <dbReference type="EMBL" id="KND59259.1"/>
    </source>
</evidence>
<name>A0A0L0MBA8_9BURK</name>
<proteinExistence type="predicted"/>
<organism evidence="3 4">
    <name type="scientific">Candidatus Burkholderia verschuerenii</name>
    <dbReference type="NCBI Taxonomy" id="242163"/>
    <lineage>
        <taxon>Bacteria</taxon>
        <taxon>Pseudomonadati</taxon>
        <taxon>Pseudomonadota</taxon>
        <taxon>Betaproteobacteria</taxon>
        <taxon>Burkholderiales</taxon>
        <taxon>Burkholderiaceae</taxon>
        <taxon>Burkholderia</taxon>
    </lineage>
</organism>
<dbReference type="InterPro" id="IPR009739">
    <property type="entry name" value="LprI-like_N"/>
</dbReference>
<dbReference type="EMBL" id="LFJJ01000145">
    <property type="protein sequence ID" value="KND59259.1"/>
    <property type="molecule type" value="Genomic_DNA"/>
</dbReference>
<sequence length="149" mass="16177">MIPTMMRSIAGFGALFVVSISLAATDSGSSNQLAIRAQCAASSQAAMKQCLEKRVGDSENKLREAEDAASTTLSRWDEDPPYVRKAISTLDESKQTYLEYRKSQCEFAASLSGGAASNAREFRRLACIAAMNDRRAETLRNAISDVSLK</sequence>
<dbReference type="RefSeq" id="WP_050454906.1">
    <property type="nucleotide sequence ID" value="NZ_LFJJ01000145.1"/>
</dbReference>
<dbReference type="PATRIC" id="fig|242163.4.peg.1483"/>
<keyword evidence="4" id="KW-1185">Reference proteome</keyword>
<keyword evidence="1" id="KW-0732">Signal</keyword>
<dbReference type="OrthoDB" id="7065005at2"/>
<protein>
    <recommendedName>
        <fullName evidence="2">Lysozyme inhibitor LprI-like N-terminal domain-containing protein</fullName>
    </recommendedName>
</protein>
<reference evidence="4" key="1">
    <citation type="submission" date="2015-06" db="EMBL/GenBank/DDBJ databases">
        <title>Comparative genomics of Burkholderia leaf nodule symbionts.</title>
        <authorList>
            <person name="Carlier A."/>
            <person name="Eberl L."/>
            <person name="Pinto-Carbo M."/>
        </authorList>
    </citation>
    <scope>NUCLEOTIDE SEQUENCE [LARGE SCALE GENOMIC DNA]</scope>
    <source>
        <strain evidence="4">UZHbot4</strain>
    </source>
</reference>
<evidence type="ECO:0000313" key="4">
    <source>
        <dbReference type="Proteomes" id="UP000036959"/>
    </source>
</evidence>
<feature type="chain" id="PRO_5005544024" description="Lysozyme inhibitor LprI-like N-terminal domain-containing protein" evidence="1">
    <location>
        <begin position="24"/>
        <end position="149"/>
    </location>
</feature>
<dbReference type="AlphaFoldDB" id="A0A0L0MBA8"/>
<dbReference type="Proteomes" id="UP000036959">
    <property type="component" value="Unassembled WGS sequence"/>
</dbReference>
<accession>A0A0L0MBA8</accession>
<dbReference type="Pfam" id="PF07007">
    <property type="entry name" value="LprI"/>
    <property type="match status" value="1"/>
</dbReference>
<evidence type="ECO:0000259" key="2">
    <source>
        <dbReference type="Pfam" id="PF07007"/>
    </source>
</evidence>
<evidence type="ECO:0000256" key="1">
    <source>
        <dbReference type="SAM" id="SignalP"/>
    </source>
</evidence>
<gene>
    <name evidence="3" type="ORF">BVER_01122</name>
</gene>
<feature type="signal peptide" evidence="1">
    <location>
        <begin position="1"/>
        <end position="23"/>
    </location>
</feature>
<feature type="domain" description="Lysozyme inhibitor LprI-like N-terminal" evidence="2">
    <location>
        <begin position="40"/>
        <end position="139"/>
    </location>
</feature>